<evidence type="ECO:0000313" key="2">
    <source>
        <dbReference type="Proteomes" id="UP000275408"/>
    </source>
</evidence>
<dbReference type="Gene3D" id="2.10.25.10">
    <property type="entry name" value="Laminin"/>
    <property type="match status" value="1"/>
</dbReference>
<organism evidence="1 2">
    <name type="scientific">Pocillopora damicornis</name>
    <name type="common">Cauliflower coral</name>
    <name type="synonym">Millepora damicornis</name>
    <dbReference type="NCBI Taxonomy" id="46731"/>
    <lineage>
        <taxon>Eukaryota</taxon>
        <taxon>Metazoa</taxon>
        <taxon>Cnidaria</taxon>
        <taxon>Anthozoa</taxon>
        <taxon>Hexacorallia</taxon>
        <taxon>Scleractinia</taxon>
        <taxon>Astrocoeniina</taxon>
        <taxon>Pocilloporidae</taxon>
        <taxon>Pocillopora</taxon>
    </lineage>
</organism>
<protein>
    <recommendedName>
        <fullName evidence="3">EGF-like domain-containing protein</fullName>
    </recommendedName>
</protein>
<evidence type="ECO:0000313" key="1">
    <source>
        <dbReference type="EMBL" id="RMX59204.1"/>
    </source>
</evidence>
<reference evidence="1 2" key="1">
    <citation type="journal article" date="2018" name="Sci. Rep.">
        <title>Comparative analysis of the Pocillopora damicornis genome highlights role of immune system in coral evolution.</title>
        <authorList>
            <person name="Cunning R."/>
            <person name="Bay R.A."/>
            <person name="Gillette P."/>
            <person name="Baker A.C."/>
            <person name="Traylor-Knowles N."/>
        </authorList>
    </citation>
    <scope>NUCLEOTIDE SEQUENCE [LARGE SCALE GENOMIC DNA]</scope>
    <source>
        <strain evidence="1">RSMAS</strain>
        <tissue evidence="1">Whole animal</tissue>
    </source>
</reference>
<dbReference type="EMBL" id="RCHS01000387">
    <property type="protein sequence ID" value="RMX59204.1"/>
    <property type="molecule type" value="Genomic_DNA"/>
</dbReference>
<dbReference type="AlphaFoldDB" id="A0A3M6V0A8"/>
<comment type="caution">
    <text evidence="1">The sequence shown here is derived from an EMBL/GenBank/DDBJ whole genome shotgun (WGS) entry which is preliminary data.</text>
</comment>
<keyword evidence="2" id="KW-1185">Reference proteome</keyword>
<evidence type="ECO:0008006" key="3">
    <source>
        <dbReference type="Google" id="ProtNLM"/>
    </source>
</evidence>
<dbReference type="OrthoDB" id="5983439at2759"/>
<dbReference type="Proteomes" id="UP000275408">
    <property type="component" value="Unassembled WGS sequence"/>
</dbReference>
<sequence length="241" mass="26902">MVYANFKAHAFSYLNTTSMDSEHVLNGSECGFACVSNPSCSSFNLAAFHDGSGKLLCEFLPSDVFNNSDKFIISQSYHHFSITIIMIHDTRALCQRLSLFSTLGPIIRVQCPIQVCDVNANCQHTYSSYSCSCKTGFIEDEKIAKVYCDITQIGEGWTLIVRFSNNDVINWMSETGHRWYDQHVGIGATTTFCLVSGRNFKITHSNDPQSHSHGTAWPDKHSDLKLHVMGTVEIVQSLKAL</sequence>
<proteinExistence type="predicted"/>
<dbReference type="SUPFAM" id="SSF57196">
    <property type="entry name" value="EGF/Laminin"/>
    <property type="match status" value="1"/>
</dbReference>
<gene>
    <name evidence="1" type="ORF">pdam_00007738</name>
</gene>
<name>A0A3M6V0A8_POCDA</name>
<accession>A0A3M6V0A8</accession>